<sequence>MPIGNSFPPRRQAQVSHQLKRYKEMPPAKRAKIKAWHRWVKTLPSAEQKKLREVWSTLGEAERKAYMQTLRQRYGG</sequence>
<protein>
    <submittedName>
        <fullName evidence="1">DUF3106 domain-containing protein</fullName>
    </submittedName>
</protein>
<dbReference type="Proteomes" id="UP000672009">
    <property type="component" value="Chromosome"/>
</dbReference>
<organism evidence="1 2">
    <name type="scientific">Thiothrix unzii</name>
    <dbReference type="NCBI Taxonomy" id="111769"/>
    <lineage>
        <taxon>Bacteria</taxon>
        <taxon>Pseudomonadati</taxon>
        <taxon>Pseudomonadota</taxon>
        <taxon>Gammaproteobacteria</taxon>
        <taxon>Thiotrichales</taxon>
        <taxon>Thiotrichaceae</taxon>
        <taxon>Thiothrix</taxon>
    </lineage>
</organism>
<reference evidence="1" key="1">
    <citation type="submission" date="2021-04" db="EMBL/GenBank/DDBJ databases">
        <title>Genomics, taxonomy and metabolism of representatives of sulfur bacteria of the genus Thiothrix: Thiothrix fructosivorans QT, Thiothrix unzii A1T and three new species, Thiothrix subterranea sp. nov., Thiothrix litoralis sp. nov. and 'Candidatus Thiothrix anitrata' sp. nov.</title>
        <authorList>
            <person name="Ravin N.V."/>
            <person name="Smolyakov D."/>
            <person name="Rudenko T.S."/>
            <person name="Mardanov A.V."/>
            <person name="Beletsky A.V."/>
            <person name="Markov N.D."/>
            <person name="Fomenkov A.I."/>
            <person name="Roberts R.J."/>
            <person name="Karnachuk O.V."/>
            <person name="Novikov A."/>
            <person name="Grabovich M.Y."/>
        </authorList>
    </citation>
    <scope>NUCLEOTIDE SEQUENCE</scope>
    <source>
        <strain evidence="1">A1</strain>
    </source>
</reference>
<keyword evidence="2" id="KW-1185">Reference proteome</keyword>
<proteinExistence type="predicted"/>
<gene>
    <name evidence="1" type="ORF">J9260_05095</name>
</gene>
<dbReference type="AlphaFoldDB" id="A0A975IHS8"/>
<dbReference type="InterPro" id="IPR021455">
    <property type="entry name" value="DUF3106"/>
</dbReference>
<evidence type="ECO:0000313" key="2">
    <source>
        <dbReference type="Proteomes" id="UP000672009"/>
    </source>
</evidence>
<name>A0A975IHS8_9GAMM</name>
<dbReference type="KEGG" id="tun:J9260_05095"/>
<dbReference type="Pfam" id="PF11304">
    <property type="entry name" value="DUF3106"/>
    <property type="match status" value="1"/>
</dbReference>
<evidence type="ECO:0000313" key="1">
    <source>
        <dbReference type="EMBL" id="QTR54471.1"/>
    </source>
</evidence>
<dbReference type="EMBL" id="CP072793">
    <property type="protein sequence ID" value="QTR54471.1"/>
    <property type="molecule type" value="Genomic_DNA"/>
</dbReference>
<accession>A0A975IHS8</accession>